<sequence length="383" mass="42682">MSPKKSYKGCKTALLLTGGGASAAYQVGVLKAISKFMPRNHGIPFPIISGTSAGAINATTIACYASCYHLGIRRLEYVWNNLHTSSIYHSKAGKVFGHIFSGLLRSYRAGYAPKKAMSLLNNEPLRGLLNQVVDFKRIDGNINNGYLSSIAITASSYTSGDSISFYQADKSITPWQRSKRRGVQTTLHTDHLLASSSIPLIFPSIKIKKEHFGDGSVSQLSPLSTPIHLGAEKIFIIGVEQPQESIHHAVDFHQPPNNAEIAGHLMDTVFSEALNSDLERMNRINKTVNLIPEAKRKFQSDLKQVDSFLINPSQNFHVLANEHYDELQWALRFILRLMGSGKDSESSLTSYIMFEQNYCKRLIQVGFNDAMEKEEQIRDFLNI</sequence>
<feature type="signal peptide" evidence="5">
    <location>
        <begin position="1"/>
        <end position="23"/>
    </location>
</feature>
<evidence type="ECO:0000256" key="5">
    <source>
        <dbReference type="SAM" id="SignalP"/>
    </source>
</evidence>
<evidence type="ECO:0000256" key="4">
    <source>
        <dbReference type="PROSITE-ProRule" id="PRU01161"/>
    </source>
</evidence>
<evidence type="ECO:0000313" key="7">
    <source>
        <dbReference type="EMBL" id="WNC71038.1"/>
    </source>
</evidence>
<dbReference type="SUPFAM" id="SSF52151">
    <property type="entry name" value="FabD/lysophospholipase-like"/>
    <property type="match status" value="1"/>
</dbReference>
<accession>A0ABY9TRU8</accession>
<keyword evidence="8" id="KW-1185">Reference proteome</keyword>
<dbReference type="PROSITE" id="PS51635">
    <property type="entry name" value="PNPLA"/>
    <property type="match status" value="1"/>
</dbReference>
<feature type="active site" description="Proton acceptor" evidence="4">
    <location>
        <position position="214"/>
    </location>
</feature>
<evidence type="ECO:0000259" key="6">
    <source>
        <dbReference type="PROSITE" id="PS51635"/>
    </source>
</evidence>
<gene>
    <name evidence="7" type="ORF">RGQ13_12980</name>
</gene>
<dbReference type="PANTHER" id="PTHR14226">
    <property type="entry name" value="NEUROPATHY TARGET ESTERASE/SWISS CHEESE D.MELANOGASTER"/>
    <property type="match status" value="1"/>
</dbReference>
<reference evidence="8" key="1">
    <citation type="submission" date="2023-09" db="EMBL/GenBank/DDBJ databases">
        <authorList>
            <person name="Li S."/>
            <person name="Li X."/>
            <person name="Zhang C."/>
            <person name="Zhao Z."/>
        </authorList>
    </citation>
    <scope>NUCLEOTIDE SEQUENCE [LARGE SCALE GENOMIC DNA]</scope>
    <source>
        <strain evidence="8">SQ149</strain>
    </source>
</reference>
<keyword evidence="3 4" id="KW-0443">Lipid metabolism</keyword>
<name>A0ABY9TRU8_9GAMM</name>
<evidence type="ECO:0000256" key="3">
    <source>
        <dbReference type="ARBA" id="ARBA00023098"/>
    </source>
</evidence>
<keyword evidence="2 4" id="KW-0442">Lipid degradation</keyword>
<dbReference type="RefSeq" id="WP_348390173.1">
    <property type="nucleotide sequence ID" value="NZ_CP134145.1"/>
</dbReference>
<feature type="short sequence motif" description="GXSXG" evidence="4">
    <location>
        <begin position="50"/>
        <end position="54"/>
    </location>
</feature>
<feature type="domain" description="PNPLA" evidence="6">
    <location>
        <begin position="14"/>
        <end position="227"/>
    </location>
</feature>
<evidence type="ECO:0000256" key="1">
    <source>
        <dbReference type="ARBA" id="ARBA00022801"/>
    </source>
</evidence>
<comment type="caution">
    <text evidence="4">Lacks conserved residue(s) required for the propagation of feature annotation.</text>
</comment>
<feature type="active site" description="Nucleophile" evidence="4">
    <location>
        <position position="52"/>
    </location>
</feature>
<dbReference type="EMBL" id="CP134145">
    <property type="protein sequence ID" value="WNC71038.1"/>
    <property type="molecule type" value="Genomic_DNA"/>
</dbReference>
<keyword evidence="1 4" id="KW-0378">Hydrolase</keyword>
<dbReference type="Pfam" id="PF01734">
    <property type="entry name" value="Patatin"/>
    <property type="match status" value="1"/>
</dbReference>
<dbReference type="InterPro" id="IPR016035">
    <property type="entry name" value="Acyl_Trfase/lysoPLipase"/>
</dbReference>
<dbReference type="InterPro" id="IPR050301">
    <property type="entry name" value="NTE"/>
</dbReference>
<keyword evidence="5" id="KW-0732">Signal</keyword>
<dbReference type="InterPro" id="IPR002641">
    <property type="entry name" value="PNPLA_dom"/>
</dbReference>
<evidence type="ECO:0000313" key="8">
    <source>
        <dbReference type="Proteomes" id="UP001258994"/>
    </source>
</evidence>
<proteinExistence type="predicted"/>
<feature type="chain" id="PRO_5047549652" evidence="5">
    <location>
        <begin position="24"/>
        <end position="383"/>
    </location>
</feature>
<evidence type="ECO:0000256" key="2">
    <source>
        <dbReference type="ARBA" id="ARBA00022963"/>
    </source>
</evidence>
<organism evidence="7 8">
    <name type="scientific">Thalassotalea psychrophila</name>
    <dbReference type="NCBI Taxonomy" id="3065647"/>
    <lineage>
        <taxon>Bacteria</taxon>
        <taxon>Pseudomonadati</taxon>
        <taxon>Pseudomonadota</taxon>
        <taxon>Gammaproteobacteria</taxon>
        <taxon>Alteromonadales</taxon>
        <taxon>Colwelliaceae</taxon>
        <taxon>Thalassotalea</taxon>
    </lineage>
</organism>
<dbReference type="Proteomes" id="UP001258994">
    <property type="component" value="Chromosome"/>
</dbReference>
<protein>
    <submittedName>
        <fullName evidence="7">Patatin-like phospholipase family protein</fullName>
    </submittedName>
</protein>
<dbReference type="Gene3D" id="3.40.1090.10">
    <property type="entry name" value="Cytosolic phospholipase A2 catalytic domain"/>
    <property type="match status" value="1"/>
</dbReference>
<dbReference type="PANTHER" id="PTHR14226:SF57">
    <property type="entry name" value="BLR7027 PROTEIN"/>
    <property type="match status" value="1"/>
</dbReference>